<evidence type="ECO:0000313" key="3">
    <source>
        <dbReference type="Proteomes" id="UP000441523"/>
    </source>
</evidence>
<sequence length="79" mass="8137">MAPREAAAASTGFEIVRRMSMAAAVTMESRDDATDGRKQTAVAALSARADGARSVLIGKSETASHSQEQASNPSGSIQN</sequence>
<feature type="compositionally biased region" description="Polar residues" evidence="1">
    <location>
        <begin position="61"/>
        <end position="79"/>
    </location>
</feature>
<dbReference type="RefSeq" id="WP_150964779.1">
    <property type="nucleotide sequence ID" value="NZ_VZZJ01000014.1"/>
</dbReference>
<dbReference type="EMBL" id="VZZJ01000014">
    <property type="protein sequence ID" value="KAB1072313.1"/>
    <property type="molecule type" value="Genomic_DNA"/>
</dbReference>
<evidence type="ECO:0000313" key="2">
    <source>
        <dbReference type="EMBL" id="KAB1072313.1"/>
    </source>
</evidence>
<dbReference type="Proteomes" id="UP000441523">
    <property type="component" value="Unassembled WGS sequence"/>
</dbReference>
<name>A0A6N6MU76_9HYPH</name>
<gene>
    <name evidence="2" type="ORF">F6X51_16540</name>
</gene>
<evidence type="ECO:0000256" key="1">
    <source>
        <dbReference type="SAM" id="MobiDB-lite"/>
    </source>
</evidence>
<comment type="caution">
    <text evidence="2">The sequence shown here is derived from an EMBL/GenBank/DDBJ whole genome shotgun (WGS) entry which is preliminary data.</text>
</comment>
<proteinExistence type="predicted"/>
<keyword evidence="3" id="KW-1185">Reference proteome</keyword>
<reference evidence="2 3" key="1">
    <citation type="submission" date="2019-09" db="EMBL/GenBank/DDBJ databases">
        <title>YIM 132548 draft genome.</title>
        <authorList>
            <person name="Jiang L."/>
        </authorList>
    </citation>
    <scope>NUCLEOTIDE SEQUENCE [LARGE SCALE GENOMIC DNA]</scope>
    <source>
        <strain evidence="2 3">YIM 132548</strain>
    </source>
</reference>
<dbReference type="AlphaFoldDB" id="A0A6N6MU76"/>
<organism evidence="2 3">
    <name type="scientific">Methylobacterium planeticum</name>
    <dbReference type="NCBI Taxonomy" id="2615211"/>
    <lineage>
        <taxon>Bacteria</taxon>
        <taxon>Pseudomonadati</taxon>
        <taxon>Pseudomonadota</taxon>
        <taxon>Alphaproteobacteria</taxon>
        <taxon>Hyphomicrobiales</taxon>
        <taxon>Methylobacteriaceae</taxon>
        <taxon>Methylobacterium</taxon>
    </lineage>
</organism>
<feature type="region of interest" description="Disordered" evidence="1">
    <location>
        <begin position="56"/>
        <end position="79"/>
    </location>
</feature>
<protein>
    <submittedName>
        <fullName evidence="2">Uncharacterized protein</fullName>
    </submittedName>
</protein>
<accession>A0A6N6MU76</accession>